<organism evidence="1 2">
    <name type="scientific">Ensete ventricosum</name>
    <name type="common">Abyssinian banana</name>
    <name type="synonym">Musa ensete</name>
    <dbReference type="NCBI Taxonomy" id="4639"/>
    <lineage>
        <taxon>Eukaryota</taxon>
        <taxon>Viridiplantae</taxon>
        <taxon>Streptophyta</taxon>
        <taxon>Embryophyta</taxon>
        <taxon>Tracheophyta</taxon>
        <taxon>Spermatophyta</taxon>
        <taxon>Magnoliopsida</taxon>
        <taxon>Liliopsida</taxon>
        <taxon>Zingiberales</taxon>
        <taxon>Musaceae</taxon>
        <taxon>Ensete</taxon>
    </lineage>
</organism>
<evidence type="ECO:0000313" key="2">
    <source>
        <dbReference type="Proteomes" id="UP000287651"/>
    </source>
</evidence>
<evidence type="ECO:0000313" key="1">
    <source>
        <dbReference type="EMBL" id="RRT72449.1"/>
    </source>
</evidence>
<protein>
    <submittedName>
        <fullName evidence="1">Uncharacterized protein</fullName>
    </submittedName>
</protein>
<name>A0A427A882_ENSVE</name>
<dbReference type="EMBL" id="AMZH03003401">
    <property type="protein sequence ID" value="RRT72449.1"/>
    <property type="molecule type" value="Genomic_DNA"/>
</dbReference>
<comment type="caution">
    <text evidence="1">The sequence shown here is derived from an EMBL/GenBank/DDBJ whole genome shotgun (WGS) entry which is preliminary data.</text>
</comment>
<proteinExistence type="predicted"/>
<gene>
    <name evidence="1" type="ORF">B296_00025280</name>
</gene>
<dbReference type="Proteomes" id="UP000287651">
    <property type="component" value="Unassembled WGS sequence"/>
</dbReference>
<dbReference type="AlphaFoldDB" id="A0A427A882"/>
<sequence length="66" mass="7506">MEHHRPLILAATSVGDKLFAVAAPLEKLKVVFDVDKLIWTSTRVDKSIHLIPVFTILQRLIIPFSR</sequence>
<accession>A0A427A882</accession>
<reference evidence="1 2" key="1">
    <citation type="journal article" date="2014" name="Agronomy (Basel)">
        <title>A Draft Genome Sequence for Ensete ventricosum, the Drought-Tolerant Tree Against Hunger.</title>
        <authorList>
            <person name="Harrison J."/>
            <person name="Moore K.A."/>
            <person name="Paszkiewicz K."/>
            <person name="Jones T."/>
            <person name="Grant M."/>
            <person name="Ambacheew D."/>
            <person name="Muzemil S."/>
            <person name="Studholme D.J."/>
        </authorList>
    </citation>
    <scope>NUCLEOTIDE SEQUENCE [LARGE SCALE GENOMIC DNA]</scope>
</reference>